<name>A0AAE0K3Q2_9PEZI</name>
<organism evidence="3 4">
    <name type="scientific">Lasiosphaeria ovina</name>
    <dbReference type="NCBI Taxonomy" id="92902"/>
    <lineage>
        <taxon>Eukaryota</taxon>
        <taxon>Fungi</taxon>
        <taxon>Dikarya</taxon>
        <taxon>Ascomycota</taxon>
        <taxon>Pezizomycotina</taxon>
        <taxon>Sordariomycetes</taxon>
        <taxon>Sordariomycetidae</taxon>
        <taxon>Sordariales</taxon>
        <taxon>Lasiosphaeriaceae</taxon>
        <taxon>Lasiosphaeria</taxon>
    </lineage>
</organism>
<dbReference type="AlphaFoldDB" id="A0AAE0K3Q2"/>
<sequence>MVDSYLAAFYELWVWVIVMLLGGVLLFGGFHNQLQGPGDGNGRGTAATEQLVTRRFAISSNNCRVCQALLQAWGVVAGDPPKNILMLGSFEDVMAMDCPTHKSLIEAYVRAWEENYGAREARGHPRWTGRETSMMLSLSDERPLLQEFGTLGDASLEWSLSLAKSRSQPIGQGRILDPNYIDLNVIKHWMSDCQAHHGAACSNPMRLFSISPAWLVDVEQKCLVPGHSRSGPFVALSYRWGTAKRFQVGPLELQLLRQPHILDDRISLEEIPAMVHHAIHLASVLGIRYLWVDMLCIVHGEGQGAAKQLNLMGAIYASAIVTIVAADGDGSEGIAGLKGVPGSASRNLSQQIIRFGDEKVVIRRGRMVFLEGDTPYYTRGWTYQERLMATRKIYFQDGQVHWECRRVVLHEETSGQAEVFTVPYSESQLRQMLAGFPKLSELQNVINDYNVLDLTNEEDALPGSLGVLSVLSRTFKGGFLYGLPEMFFDAALGWQPDNPQRGPMTRRRHSDRAEHLKLFKSGLPSWSWIGWKGRISMGWQEALLFNDLQSYIHEVTPITRWFTGRSPTTPEPLRREIRPYWFENRRRWKRLAPISTLPEGWTRHEVRPVRAPSYESGYQQALNGDRAQLWPDGCGRFVYSHRKFPRDKLERHGLFFYPFPVPNIDEFTPSDMPEQTAFLFCRTLGARLWAREQDLRGNFDLEAMPVQLFNEVGNTIGTLQPHDGSQMAEIRSASRGNKLGAEVTVVAINMIRRQKLTRYEGGLSSGYPLIIQDIYTVLWVEWEGGVAYRKGVGSVEKAMWEQLKLYDFNLVLG</sequence>
<evidence type="ECO:0000313" key="3">
    <source>
        <dbReference type="EMBL" id="KAK3369558.1"/>
    </source>
</evidence>
<proteinExistence type="predicted"/>
<evidence type="ECO:0000313" key="4">
    <source>
        <dbReference type="Proteomes" id="UP001287356"/>
    </source>
</evidence>
<accession>A0AAE0K3Q2</accession>
<dbReference type="EMBL" id="JAULSN010000006">
    <property type="protein sequence ID" value="KAK3369558.1"/>
    <property type="molecule type" value="Genomic_DNA"/>
</dbReference>
<dbReference type="Pfam" id="PF06985">
    <property type="entry name" value="HET"/>
    <property type="match status" value="1"/>
</dbReference>
<reference evidence="3" key="2">
    <citation type="submission" date="2023-06" db="EMBL/GenBank/DDBJ databases">
        <authorList>
            <consortium name="Lawrence Berkeley National Laboratory"/>
            <person name="Haridas S."/>
            <person name="Hensen N."/>
            <person name="Bonometti L."/>
            <person name="Westerberg I."/>
            <person name="Brannstrom I.O."/>
            <person name="Guillou S."/>
            <person name="Cros-Aarteil S."/>
            <person name="Calhoun S."/>
            <person name="Kuo A."/>
            <person name="Mondo S."/>
            <person name="Pangilinan J."/>
            <person name="Riley R."/>
            <person name="Labutti K."/>
            <person name="Andreopoulos B."/>
            <person name="Lipzen A."/>
            <person name="Chen C."/>
            <person name="Yanf M."/>
            <person name="Daum C."/>
            <person name="Ng V."/>
            <person name="Clum A."/>
            <person name="Steindorff A."/>
            <person name="Ohm R."/>
            <person name="Martin F."/>
            <person name="Silar P."/>
            <person name="Natvig D."/>
            <person name="Lalanne C."/>
            <person name="Gautier V."/>
            <person name="Ament-Velasquez S.L."/>
            <person name="Kruys A."/>
            <person name="Hutchinson M.I."/>
            <person name="Powell A.J."/>
            <person name="Barry K."/>
            <person name="Miller A.N."/>
            <person name="Grigoriev I.V."/>
            <person name="Debuchy R."/>
            <person name="Gladieux P."/>
            <person name="Thoren M.H."/>
            <person name="Johannesson H."/>
        </authorList>
    </citation>
    <scope>NUCLEOTIDE SEQUENCE</scope>
    <source>
        <strain evidence="3">CBS 958.72</strain>
    </source>
</reference>
<protein>
    <submittedName>
        <fullName evidence="3">Heterokaryon incompatibility protein-domain-containing protein</fullName>
    </submittedName>
</protein>
<keyword evidence="1" id="KW-0472">Membrane</keyword>
<evidence type="ECO:0000256" key="1">
    <source>
        <dbReference type="SAM" id="Phobius"/>
    </source>
</evidence>
<dbReference type="InterPro" id="IPR010730">
    <property type="entry name" value="HET"/>
</dbReference>
<feature type="domain" description="Heterokaryon incompatibility" evidence="2">
    <location>
        <begin position="233"/>
        <end position="385"/>
    </location>
</feature>
<keyword evidence="1" id="KW-1133">Transmembrane helix</keyword>
<evidence type="ECO:0000259" key="2">
    <source>
        <dbReference type="Pfam" id="PF06985"/>
    </source>
</evidence>
<keyword evidence="1" id="KW-0812">Transmembrane</keyword>
<comment type="caution">
    <text evidence="3">The sequence shown here is derived from an EMBL/GenBank/DDBJ whole genome shotgun (WGS) entry which is preliminary data.</text>
</comment>
<dbReference type="Proteomes" id="UP001287356">
    <property type="component" value="Unassembled WGS sequence"/>
</dbReference>
<reference evidence="3" key="1">
    <citation type="journal article" date="2023" name="Mol. Phylogenet. Evol.">
        <title>Genome-scale phylogeny and comparative genomics of the fungal order Sordariales.</title>
        <authorList>
            <person name="Hensen N."/>
            <person name="Bonometti L."/>
            <person name="Westerberg I."/>
            <person name="Brannstrom I.O."/>
            <person name="Guillou S."/>
            <person name="Cros-Aarteil S."/>
            <person name="Calhoun S."/>
            <person name="Haridas S."/>
            <person name="Kuo A."/>
            <person name="Mondo S."/>
            <person name="Pangilinan J."/>
            <person name="Riley R."/>
            <person name="LaButti K."/>
            <person name="Andreopoulos B."/>
            <person name="Lipzen A."/>
            <person name="Chen C."/>
            <person name="Yan M."/>
            <person name="Daum C."/>
            <person name="Ng V."/>
            <person name="Clum A."/>
            <person name="Steindorff A."/>
            <person name="Ohm R.A."/>
            <person name="Martin F."/>
            <person name="Silar P."/>
            <person name="Natvig D.O."/>
            <person name="Lalanne C."/>
            <person name="Gautier V."/>
            <person name="Ament-Velasquez S.L."/>
            <person name="Kruys A."/>
            <person name="Hutchinson M.I."/>
            <person name="Powell A.J."/>
            <person name="Barry K."/>
            <person name="Miller A.N."/>
            <person name="Grigoriev I.V."/>
            <person name="Debuchy R."/>
            <person name="Gladieux P."/>
            <person name="Hiltunen Thoren M."/>
            <person name="Johannesson H."/>
        </authorList>
    </citation>
    <scope>NUCLEOTIDE SEQUENCE</scope>
    <source>
        <strain evidence="3">CBS 958.72</strain>
    </source>
</reference>
<keyword evidence="4" id="KW-1185">Reference proteome</keyword>
<gene>
    <name evidence="3" type="ORF">B0T24DRAFT_632834</name>
</gene>
<dbReference type="PANTHER" id="PTHR33112">
    <property type="entry name" value="DOMAIN PROTEIN, PUTATIVE-RELATED"/>
    <property type="match status" value="1"/>
</dbReference>
<dbReference type="PANTHER" id="PTHR33112:SF1">
    <property type="entry name" value="HETEROKARYON INCOMPATIBILITY DOMAIN-CONTAINING PROTEIN"/>
    <property type="match status" value="1"/>
</dbReference>
<feature type="transmembrane region" description="Helical" evidence="1">
    <location>
        <begin position="12"/>
        <end position="30"/>
    </location>
</feature>